<feature type="region of interest" description="Disordered" evidence="1">
    <location>
        <begin position="53"/>
        <end position="96"/>
    </location>
</feature>
<dbReference type="AlphaFoldDB" id="A0AAD7SUZ1"/>
<dbReference type="Proteomes" id="UP001221898">
    <property type="component" value="Unassembled WGS sequence"/>
</dbReference>
<proteinExistence type="predicted"/>
<feature type="compositionally biased region" description="Pro residues" evidence="1">
    <location>
        <begin position="60"/>
        <end position="73"/>
    </location>
</feature>
<feature type="compositionally biased region" description="Basic residues" evidence="1">
    <location>
        <begin position="75"/>
        <end position="86"/>
    </location>
</feature>
<evidence type="ECO:0000313" key="3">
    <source>
        <dbReference type="Proteomes" id="UP001221898"/>
    </source>
</evidence>
<gene>
    <name evidence="2" type="ORF">AAFF_G00235050</name>
</gene>
<organism evidence="2 3">
    <name type="scientific">Aldrovandia affinis</name>
    <dbReference type="NCBI Taxonomy" id="143900"/>
    <lineage>
        <taxon>Eukaryota</taxon>
        <taxon>Metazoa</taxon>
        <taxon>Chordata</taxon>
        <taxon>Craniata</taxon>
        <taxon>Vertebrata</taxon>
        <taxon>Euteleostomi</taxon>
        <taxon>Actinopterygii</taxon>
        <taxon>Neopterygii</taxon>
        <taxon>Teleostei</taxon>
        <taxon>Notacanthiformes</taxon>
        <taxon>Halosauridae</taxon>
        <taxon>Aldrovandia</taxon>
    </lineage>
</organism>
<name>A0AAD7SUZ1_9TELE</name>
<sequence length="96" mass="10776">MARALLQTVCAWVLTGLQQTLRSAPYSLQLRVSQLSKRDPVLPTTRARILLTEPPIDGLNPPPSPPTARPPFATPRRRHLRHKRRLSNQCNAVVLP</sequence>
<feature type="compositionally biased region" description="Polar residues" evidence="1">
    <location>
        <begin position="87"/>
        <end position="96"/>
    </location>
</feature>
<keyword evidence="3" id="KW-1185">Reference proteome</keyword>
<evidence type="ECO:0000256" key="1">
    <source>
        <dbReference type="SAM" id="MobiDB-lite"/>
    </source>
</evidence>
<evidence type="ECO:0000313" key="2">
    <source>
        <dbReference type="EMBL" id="KAJ8409307.1"/>
    </source>
</evidence>
<comment type="caution">
    <text evidence="2">The sequence shown here is derived from an EMBL/GenBank/DDBJ whole genome shotgun (WGS) entry which is preliminary data.</text>
</comment>
<reference evidence="2" key="1">
    <citation type="journal article" date="2023" name="Science">
        <title>Genome structures resolve the early diversification of teleost fishes.</title>
        <authorList>
            <person name="Parey E."/>
            <person name="Louis A."/>
            <person name="Montfort J."/>
            <person name="Bouchez O."/>
            <person name="Roques C."/>
            <person name="Iampietro C."/>
            <person name="Lluch J."/>
            <person name="Castinel A."/>
            <person name="Donnadieu C."/>
            <person name="Desvignes T."/>
            <person name="Floi Bucao C."/>
            <person name="Jouanno E."/>
            <person name="Wen M."/>
            <person name="Mejri S."/>
            <person name="Dirks R."/>
            <person name="Jansen H."/>
            <person name="Henkel C."/>
            <person name="Chen W.J."/>
            <person name="Zahm M."/>
            <person name="Cabau C."/>
            <person name="Klopp C."/>
            <person name="Thompson A.W."/>
            <person name="Robinson-Rechavi M."/>
            <person name="Braasch I."/>
            <person name="Lecointre G."/>
            <person name="Bobe J."/>
            <person name="Postlethwait J.H."/>
            <person name="Berthelot C."/>
            <person name="Roest Crollius H."/>
            <person name="Guiguen Y."/>
        </authorList>
    </citation>
    <scope>NUCLEOTIDE SEQUENCE</scope>
    <source>
        <strain evidence="2">NC1722</strain>
    </source>
</reference>
<protein>
    <submittedName>
        <fullName evidence="2">Uncharacterized protein</fullName>
    </submittedName>
</protein>
<dbReference type="EMBL" id="JAINUG010000031">
    <property type="protein sequence ID" value="KAJ8409307.1"/>
    <property type="molecule type" value="Genomic_DNA"/>
</dbReference>
<accession>A0AAD7SUZ1</accession>